<keyword evidence="7 12" id="KW-1278">Translocase</keyword>
<dbReference type="CDD" id="cd18116">
    <property type="entry name" value="ATP-synt_F1_alpha_N"/>
    <property type="match status" value="1"/>
</dbReference>
<dbReference type="EMBL" id="FMKA01000003">
    <property type="protein sequence ID" value="SCP96148.1"/>
    <property type="molecule type" value="Genomic_DNA"/>
</dbReference>
<dbReference type="FunFam" id="3.40.50.300:FF:000002">
    <property type="entry name" value="ATP synthase subunit alpha"/>
    <property type="match status" value="1"/>
</dbReference>
<dbReference type="Pfam" id="PF00306">
    <property type="entry name" value="ATP-synt_ab_C"/>
    <property type="match status" value="1"/>
</dbReference>
<dbReference type="PANTHER" id="PTHR48082:SF2">
    <property type="entry name" value="ATP SYNTHASE SUBUNIT ALPHA, MITOCHONDRIAL"/>
    <property type="match status" value="1"/>
</dbReference>
<proteinExistence type="inferred from homology"/>
<dbReference type="InterPro" id="IPR004100">
    <property type="entry name" value="ATPase_F1/V1/A1_a/bsu_N"/>
</dbReference>
<gene>
    <name evidence="12" type="primary">atpA</name>
    <name evidence="16" type="ORF">SAMN05421730_1003223</name>
</gene>
<keyword evidence="11 12" id="KW-0066">ATP synthesis</keyword>
<dbReference type="GO" id="GO:0046933">
    <property type="term" value="F:proton-transporting ATP synthase activity, rotational mechanism"/>
    <property type="evidence" value="ECO:0007669"/>
    <property type="project" value="UniProtKB-UniRule"/>
</dbReference>
<comment type="function">
    <text evidence="12">Produces ATP from ADP in the presence of a proton gradient across the membrane. The alpha chain is a regulatory subunit.</text>
</comment>
<feature type="domain" description="ATPase F1/V1/A1 complex alpha/beta subunit N-terminal" evidence="15">
    <location>
        <begin position="29"/>
        <end position="94"/>
    </location>
</feature>
<dbReference type="Proteomes" id="UP000199315">
    <property type="component" value="Unassembled WGS sequence"/>
</dbReference>
<evidence type="ECO:0000256" key="4">
    <source>
        <dbReference type="ARBA" id="ARBA00022475"/>
    </source>
</evidence>
<name>A0A1D3TR64_9FIRM</name>
<keyword evidence="10 12" id="KW-0139">CF(1)</keyword>
<dbReference type="EC" id="7.1.2.2" evidence="12"/>
<dbReference type="CDD" id="cd01132">
    <property type="entry name" value="F1-ATPase_alpha_CD"/>
    <property type="match status" value="1"/>
</dbReference>
<evidence type="ECO:0000313" key="16">
    <source>
        <dbReference type="EMBL" id="SCP96148.1"/>
    </source>
</evidence>
<accession>A0A1D3TR64</accession>
<dbReference type="Gene3D" id="1.20.150.20">
    <property type="entry name" value="ATP synthase alpha/beta chain, C-terminal domain"/>
    <property type="match status" value="1"/>
</dbReference>
<evidence type="ECO:0000256" key="9">
    <source>
        <dbReference type="ARBA" id="ARBA00023136"/>
    </source>
</evidence>
<dbReference type="PROSITE" id="PS00152">
    <property type="entry name" value="ATPASE_ALPHA_BETA"/>
    <property type="match status" value="1"/>
</dbReference>
<dbReference type="SUPFAM" id="SSF47917">
    <property type="entry name" value="C-terminal domain of alpha and beta subunits of F1 ATP synthase"/>
    <property type="match status" value="1"/>
</dbReference>
<feature type="domain" description="ATP synthase alpha subunit C-terminal" evidence="14">
    <location>
        <begin position="374"/>
        <end position="496"/>
    </location>
</feature>
<evidence type="ECO:0000259" key="15">
    <source>
        <dbReference type="Pfam" id="PF02874"/>
    </source>
</evidence>
<keyword evidence="3 12" id="KW-0813">Transport</keyword>
<comment type="catalytic activity">
    <reaction evidence="12">
        <text>ATP + H2O + 4 H(+)(in) = ADP + phosphate + 5 H(+)(out)</text>
        <dbReference type="Rhea" id="RHEA:57720"/>
        <dbReference type="ChEBI" id="CHEBI:15377"/>
        <dbReference type="ChEBI" id="CHEBI:15378"/>
        <dbReference type="ChEBI" id="CHEBI:30616"/>
        <dbReference type="ChEBI" id="CHEBI:43474"/>
        <dbReference type="ChEBI" id="CHEBI:456216"/>
        <dbReference type="EC" id="7.1.2.2"/>
    </reaction>
</comment>
<dbReference type="NCBIfam" id="TIGR00962">
    <property type="entry name" value="atpA"/>
    <property type="match status" value="1"/>
</dbReference>
<dbReference type="CDD" id="cd18113">
    <property type="entry name" value="ATP-synt_F1_alpha_C"/>
    <property type="match status" value="1"/>
</dbReference>
<dbReference type="InterPro" id="IPR036121">
    <property type="entry name" value="ATPase_F1/V1/A1_a/bsu_N_sf"/>
</dbReference>
<dbReference type="SUPFAM" id="SSF50615">
    <property type="entry name" value="N-terminal domain of alpha and beta subunits of F1 ATP synthase"/>
    <property type="match status" value="1"/>
</dbReference>
<evidence type="ECO:0000256" key="7">
    <source>
        <dbReference type="ARBA" id="ARBA00022967"/>
    </source>
</evidence>
<evidence type="ECO:0000256" key="3">
    <source>
        <dbReference type="ARBA" id="ARBA00022448"/>
    </source>
</evidence>
<evidence type="ECO:0000256" key="11">
    <source>
        <dbReference type="ARBA" id="ARBA00023310"/>
    </source>
</evidence>
<dbReference type="PANTHER" id="PTHR48082">
    <property type="entry name" value="ATP SYNTHASE SUBUNIT ALPHA, MITOCHONDRIAL"/>
    <property type="match status" value="1"/>
</dbReference>
<dbReference type="Pfam" id="PF02874">
    <property type="entry name" value="ATP-synt_ab_N"/>
    <property type="match status" value="1"/>
</dbReference>
<comment type="similarity">
    <text evidence="2 12">Belongs to the ATPase alpha/beta chains family.</text>
</comment>
<dbReference type="InterPro" id="IPR038376">
    <property type="entry name" value="ATP_synth_asu_C_sf"/>
</dbReference>
<evidence type="ECO:0000256" key="1">
    <source>
        <dbReference type="ARBA" id="ARBA00004370"/>
    </source>
</evidence>
<dbReference type="AlphaFoldDB" id="A0A1D3TR64"/>
<dbReference type="InterPro" id="IPR023366">
    <property type="entry name" value="ATP_synth_asu-like_sf"/>
</dbReference>
<keyword evidence="9 12" id="KW-0472">Membrane</keyword>
<dbReference type="GO" id="GO:0045259">
    <property type="term" value="C:proton-transporting ATP synthase complex"/>
    <property type="evidence" value="ECO:0007669"/>
    <property type="project" value="UniProtKB-KW"/>
</dbReference>
<dbReference type="Pfam" id="PF00006">
    <property type="entry name" value="ATP-synt_ab"/>
    <property type="match status" value="1"/>
</dbReference>
<dbReference type="NCBIfam" id="NF009884">
    <property type="entry name" value="PRK13343.1"/>
    <property type="match status" value="1"/>
</dbReference>
<keyword evidence="17" id="KW-1185">Reference proteome</keyword>
<evidence type="ECO:0000259" key="14">
    <source>
        <dbReference type="Pfam" id="PF00306"/>
    </source>
</evidence>
<feature type="domain" description="ATPase F1/V1/A1 complex alpha/beta subunit nucleotide-binding" evidence="13">
    <location>
        <begin position="152"/>
        <end position="367"/>
    </location>
</feature>
<keyword evidence="4 12" id="KW-1003">Cell membrane</keyword>
<dbReference type="STRING" id="1619234.SAMN05421730_1003223"/>
<evidence type="ECO:0000313" key="17">
    <source>
        <dbReference type="Proteomes" id="UP000199315"/>
    </source>
</evidence>
<reference evidence="16 17" key="1">
    <citation type="submission" date="2016-09" db="EMBL/GenBank/DDBJ databases">
        <authorList>
            <person name="Capua I."/>
            <person name="De Benedictis P."/>
            <person name="Joannis T."/>
            <person name="Lombin L.H."/>
            <person name="Cattoli G."/>
        </authorList>
    </citation>
    <scope>NUCLEOTIDE SEQUENCE [LARGE SCALE GENOMIC DNA]</scope>
    <source>
        <strain evidence="16 17">GluBS11</strain>
    </source>
</reference>
<dbReference type="Gene3D" id="3.40.50.300">
    <property type="entry name" value="P-loop containing nucleotide triphosphate hydrolases"/>
    <property type="match status" value="1"/>
</dbReference>
<dbReference type="HAMAP" id="MF_01346">
    <property type="entry name" value="ATP_synth_alpha_bact"/>
    <property type="match status" value="1"/>
</dbReference>
<dbReference type="InterPro" id="IPR020003">
    <property type="entry name" value="ATPase_a/bsu_AS"/>
</dbReference>
<dbReference type="InterPro" id="IPR000194">
    <property type="entry name" value="ATPase_F1/V1/A1_a/bsu_nucl-bd"/>
</dbReference>
<dbReference type="GO" id="GO:0043531">
    <property type="term" value="F:ADP binding"/>
    <property type="evidence" value="ECO:0007669"/>
    <property type="project" value="TreeGrafter"/>
</dbReference>
<protein>
    <recommendedName>
        <fullName evidence="12">ATP synthase subunit alpha</fullName>
        <ecNumber evidence="12">7.1.2.2</ecNumber>
    </recommendedName>
    <alternativeName>
        <fullName evidence="12">ATP synthase F1 sector subunit alpha</fullName>
    </alternativeName>
    <alternativeName>
        <fullName evidence="12">F-ATPase subunit alpha</fullName>
    </alternativeName>
</protein>
<feature type="site" description="Required for activity" evidence="12">
    <location>
        <position position="365"/>
    </location>
</feature>
<keyword evidence="12" id="KW-0375">Hydrogen ion transport</keyword>
<dbReference type="InterPro" id="IPR005294">
    <property type="entry name" value="ATP_synth_F1_asu"/>
</dbReference>
<dbReference type="GO" id="GO:0005524">
    <property type="term" value="F:ATP binding"/>
    <property type="evidence" value="ECO:0007669"/>
    <property type="project" value="UniProtKB-UniRule"/>
</dbReference>
<dbReference type="InterPro" id="IPR000793">
    <property type="entry name" value="ATP_synth_asu_C"/>
</dbReference>
<keyword evidence="5 12" id="KW-0547">Nucleotide-binding</keyword>
<sequence length="505" mass="56033">MPMLKEQLSLFDEAIELTVAEPLEAHDLEEIGTVIALDRGIAMVRGLSAVKNQELVQFPGGVMGMVYNLDPHYVGIILLGGFEHIKAGDCVKRTFMVADIPVSDSFLGRVINPLGNPLDEKGPVDAQRRLPIEREAPPIMHRAPIHDPLQTGIKAIDSVVPIGKGQRELILGDRQTGKTTIAIDTIINQRDKNVICIYCSIGQQISSVTKIIEILKRYNALKHTIIMVAGAEDPPGLAYIAPYAATSLGEFFMESGRDVLIVYDDLTKHARSYRELSLLLERPPGREAYPGDIFYIHSRLLERSTHLKEKYGGGSLTALPIIETQAENLSAYIPTNLISITDGQIYLSPKIFQMGNFPAVNIGTSVSRVGGKTQLPAYRQITGMLKLSYSQFEELEIFSGFSAKLDEDTLKTLEKGKRIRKALNQPKYSPIDVTEQIGIFLAVLNGVLDSVDLDKIEESEQIIGKIVWENEAFRTLLMNRGTLDNDTKNGFLQMVEDRLKKELGF</sequence>
<keyword evidence="8 12" id="KW-0406">Ion transport</keyword>
<keyword evidence="6 12" id="KW-0067">ATP-binding</keyword>
<dbReference type="InterPro" id="IPR033732">
    <property type="entry name" value="ATP_synth_F1_a_nt-bd_dom"/>
</dbReference>
<dbReference type="InterPro" id="IPR027417">
    <property type="entry name" value="P-loop_NTPase"/>
</dbReference>
<evidence type="ECO:0000256" key="12">
    <source>
        <dbReference type="HAMAP-Rule" id="MF_01346"/>
    </source>
</evidence>
<dbReference type="GO" id="GO:0005886">
    <property type="term" value="C:plasma membrane"/>
    <property type="evidence" value="ECO:0007669"/>
    <property type="project" value="UniProtKB-SubCell"/>
</dbReference>
<dbReference type="SUPFAM" id="SSF52540">
    <property type="entry name" value="P-loop containing nucleoside triphosphate hydrolases"/>
    <property type="match status" value="1"/>
</dbReference>
<evidence type="ECO:0000256" key="2">
    <source>
        <dbReference type="ARBA" id="ARBA00008936"/>
    </source>
</evidence>
<evidence type="ECO:0000256" key="10">
    <source>
        <dbReference type="ARBA" id="ARBA00023196"/>
    </source>
</evidence>
<evidence type="ECO:0000256" key="8">
    <source>
        <dbReference type="ARBA" id="ARBA00023065"/>
    </source>
</evidence>
<organism evidence="16 17">
    <name type="scientific">Anaerobium acetethylicum</name>
    <dbReference type="NCBI Taxonomy" id="1619234"/>
    <lineage>
        <taxon>Bacteria</taxon>
        <taxon>Bacillati</taxon>
        <taxon>Bacillota</taxon>
        <taxon>Clostridia</taxon>
        <taxon>Lachnospirales</taxon>
        <taxon>Lachnospiraceae</taxon>
        <taxon>Anaerobium</taxon>
    </lineage>
</organism>
<evidence type="ECO:0000259" key="13">
    <source>
        <dbReference type="Pfam" id="PF00006"/>
    </source>
</evidence>
<evidence type="ECO:0000256" key="5">
    <source>
        <dbReference type="ARBA" id="ARBA00022741"/>
    </source>
</evidence>
<evidence type="ECO:0000256" key="6">
    <source>
        <dbReference type="ARBA" id="ARBA00022840"/>
    </source>
</evidence>
<feature type="binding site" evidence="12">
    <location>
        <begin position="172"/>
        <end position="179"/>
    </location>
    <ligand>
        <name>ATP</name>
        <dbReference type="ChEBI" id="CHEBI:30616"/>
    </ligand>
</feature>
<comment type="subcellular location">
    <subcellularLocation>
        <location evidence="12">Cell membrane</location>
        <topology evidence="12">Peripheral membrane protein</topology>
    </subcellularLocation>
    <subcellularLocation>
        <location evidence="1">Membrane</location>
    </subcellularLocation>
</comment>
<dbReference type="Gene3D" id="2.40.30.20">
    <property type="match status" value="1"/>
</dbReference>